<name>A0A4S2MJ31_9PEZI</name>
<feature type="compositionally biased region" description="Low complexity" evidence="6">
    <location>
        <begin position="25"/>
        <end position="45"/>
    </location>
</feature>
<dbReference type="GO" id="GO:0010961">
    <property type="term" value="P:intracellular magnesium ion homeostasis"/>
    <property type="evidence" value="ECO:0007669"/>
    <property type="project" value="TreeGrafter"/>
</dbReference>
<protein>
    <submittedName>
        <fullName evidence="8">Cora-domain-containing protein</fullName>
    </submittedName>
</protein>
<dbReference type="Gene3D" id="1.20.58.340">
    <property type="entry name" value="Magnesium transport protein CorA, transmembrane region"/>
    <property type="match status" value="2"/>
</dbReference>
<dbReference type="FunCoup" id="A0A4S2MJ31">
    <property type="interactions" value="82"/>
</dbReference>
<dbReference type="PANTHER" id="PTHR21535">
    <property type="entry name" value="MAGNESIUM AND COBALT TRANSPORT PROTEIN/MITOCHONDRIAL IMPORT INNER MEMBRANE TRANSLOCASE SUBUNIT TIM8"/>
    <property type="match status" value="1"/>
</dbReference>
<sequence>MATHERPPQTPPTLSTSPIAFSDASSPSSSSSRSHSPSRPTTSSHNGTATTPARRRRRRRLPAHRETQSSSNPGTIESSETPNAARRATVYLRDNLSDVSLESSALLDHRDQRSMRPRRSSIPYGVHGRSITTPVRHRHGRPLDGHEEGAESDMSEPDDRTPLIRVHRANTSGSLPQIRPTRPTTSDSASTKSGRTRPSTQGVTYGSVNFPPSVPGSPRTVPADFGHRPLDLDEDHFLDPRRGRDRDTIIDIEQTSDPGFPQIPRSETDPGVRSSAQLAEEDVCFPVDDDIIDEVDTSGYPRIRHRRLREWPDFSVLEEWSREEKEERSEGIRAKKLPEPVYVGGRLRPPVRGQWYLDEETAPYRFTYFHEDLPATIHSHTISELVQPGQTFRDLFKPEPMVCDDSSDEDDRTPSVPRTDTGSNVNCEQTTKQSRSGSPRSQSSAGQRPTFWLDVLRPTDAEMKVISRAFAIHPLTAEDIMMQEAREKVELFKHYYLVSYRTFEQDENSEDFMEPVNIYTIVFREGVISFHFSITPHPANVRRRIRQLREYIQLSADWISYALIDDITDAFGPHIDNLAKEADDIDDAVLRMHLDAECQDNNDDEKSAGNMLKRVGDCRRQVMMIYRLLGSKADVIKGFAKKCNEQWEVAPRIEIGLYLGDVQDHIVTMVSNLNHMEKILSRSHSNYLAQINIKMNERQEKTADVLGKLTVLGTIVLPMNIITGLWGMNVKVPGQEIDTLDWFWCITAGLFLFGFLCYLIAKRVYKIM</sequence>
<dbReference type="InterPro" id="IPR002523">
    <property type="entry name" value="MgTranspt_CorA/ZnTranspt_ZntB"/>
</dbReference>
<evidence type="ECO:0000256" key="4">
    <source>
        <dbReference type="ARBA" id="ARBA00022989"/>
    </source>
</evidence>
<dbReference type="EMBL" id="ML220162">
    <property type="protein sequence ID" value="TGZ76971.1"/>
    <property type="molecule type" value="Genomic_DNA"/>
</dbReference>
<evidence type="ECO:0000256" key="7">
    <source>
        <dbReference type="SAM" id="Phobius"/>
    </source>
</evidence>
<dbReference type="SUPFAM" id="SSF143865">
    <property type="entry name" value="CorA soluble domain-like"/>
    <property type="match status" value="1"/>
</dbReference>
<evidence type="ECO:0000256" key="6">
    <source>
        <dbReference type="SAM" id="MobiDB-lite"/>
    </source>
</evidence>
<feature type="compositionally biased region" description="Polar residues" evidence="6">
    <location>
        <begin position="416"/>
        <end position="432"/>
    </location>
</feature>
<feature type="compositionally biased region" description="Polar residues" evidence="6">
    <location>
        <begin position="182"/>
        <end position="207"/>
    </location>
</feature>
<feature type="compositionally biased region" description="Basic residues" evidence="6">
    <location>
        <begin position="53"/>
        <end position="62"/>
    </location>
</feature>
<reference evidence="8 9" key="1">
    <citation type="submission" date="2019-04" db="EMBL/GenBank/DDBJ databases">
        <title>Comparative genomics and transcriptomics to analyze fruiting body development in filamentous ascomycetes.</title>
        <authorList>
            <consortium name="DOE Joint Genome Institute"/>
            <person name="Lutkenhaus R."/>
            <person name="Traeger S."/>
            <person name="Breuer J."/>
            <person name="Kuo A."/>
            <person name="Lipzen A."/>
            <person name="Pangilinan J."/>
            <person name="Dilworth D."/>
            <person name="Sandor L."/>
            <person name="Poggeler S."/>
            <person name="Barry K."/>
            <person name="Grigoriev I.V."/>
            <person name="Nowrousian M."/>
        </authorList>
    </citation>
    <scope>NUCLEOTIDE SEQUENCE [LARGE SCALE GENOMIC DNA]</scope>
    <source>
        <strain evidence="8 9">CBS 389.68</strain>
    </source>
</reference>
<dbReference type="InterPro" id="IPR044089">
    <property type="entry name" value="Alr1-like"/>
</dbReference>
<dbReference type="Gene3D" id="3.30.460.20">
    <property type="entry name" value="CorA soluble domain-like"/>
    <property type="match status" value="1"/>
</dbReference>
<feature type="compositionally biased region" description="Polar residues" evidence="6">
    <location>
        <begin position="68"/>
        <end position="82"/>
    </location>
</feature>
<dbReference type="InterPro" id="IPR045861">
    <property type="entry name" value="CorA_cytoplasmic_dom"/>
</dbReference>
<dbReference type="OrthoDB" id="29879at2759"/>
<dbReference type="InterPro" id="IPR045863">
    <property type="entry name" value="CorA_TM1_TM2"/>
</dbReference>
<evidence type="ECO:0000256" key="3">
    <source>
        <dbReference type="ARBA" id="ARBA00022692"/>
    </source>
</evidence>
<dbReference type="AlphaFoldDB" id="A0A4S2MJ31"/>
<dbReference type="STRING" id="341454.A0A4S2MJ31"/>
<proteinExistence type="inferred from homology"/>
<keyword evidence="3 7" id="KW-0812">Transmembrane</keyword>
<comment type="similarity">
    <text evidence="2">Belongs to the CorA metal ion transporter (MIT) (TC 1.A.35) family.</text>
</comment>
<evidence type="ECO:0000256" key="2">
    <source>
        <dbReference type="ARBA" id="ARBA00009765"/>
    </source>
</evidence>
<dbReference type="CDD" id="cd12829">
    <property type="entry name" value="Alr1p-like"/>
    <property type="match status" value="1"/>
</dbReference>
<dbReference type="InParanoid" id="A0A4S2MJ31"/>
<feature type="region of interest" description="Disordered" evidence="6">
    <location>
        <begin position="231"/>
        <end position="276"/>
    </location>
</feature>
<accession>A0A4S2MJ31</accession>
<dbReference type="Pfam" id="PF01544">
    <property type="entry name" value="CorA"/>
    <property type="match status" value="1"/>
</dbReference>
<feature type="transmembrane region" description="Helical" evidence="7">
    <location>
        <begin position="740"/>
        <end position="761"/>
    </location>
</feature>
<feature type="compositionally biased region" description="Low complexity" evidence="6">
    <location>
        <begin position="433"/>
        <end position="446"/>
    </location>
</feature>
<feature type="transmembrane region" description="Helical" evidence="7">
    <location>
        <begin position="705"/>
        <end position="728"/>
    </location>
</feature>
<feature type="region of interest" description="Disordered" evidence="6">
    <location>
        <begin position="108"/>
        <end position="217"/>
    </location>
</feature>
<feature type="region of interest" description="Disordered" evidence="6">
    <location>
        <begin position="1"/>
        <end position="89"/>
    </location>
</feature>
<dbReference type="Proteomes" id="UP000298138">
    <property type="component" value="Unassembled WGS sequence"/>
</dbReference>
<dbReference type="GO" id="GO:0000329">
    <property type="term" value="C:fungal-type vacuole membrane"/>
    <property type="evidence" value="ECO:0007669"/>
    <property type="project" value="TreeGrafter"/>
</dbReference>
<feature type="region of interest" description="Disordered" evidence="6">
    <location>
        <begin position="396"/>
        <end position="446"/>
    </location>
</feature>
<dbReference type="FunFam" id="1.20.58.340:FF:000008">
    <property type="entry name" value="CorA family metal ion transporter"/>
    <property type="match status" value="1"/>
</dbReference>
<evidence type="ECO:0000256" key="1">
    <source>
        <dbReference type="ARBA" id="ARBA00004141"/>
    </source>
</evidence>
<keyword evidence="5 7" id="KW-0472">Membrane</keyword>
<keyword evidence="9" id="KW-1185">Reference proteome</keyword>
<comment type="subcellular location">
    <subcellularLocation>
        <location evidence="1">Membrane</location>
        <topology evidence="1">Multi-pass membrane protein</topology>
    </subcellularLocation>
</comment>
<evidence type="ECO:0000313" key="9">
    <source>
        <dbReference type="Proteomes" id="UP000298138"/>
    </source>
</evidence>
<gene>
    <name evidence="8" type="ORF">EX30DRAFT_336064</name>
</gene>
<keyword evidence="4 7" id="KW-1133">Transmembrane helix</keyword>
<dbReference type="SUPFAM" id="SSF144083">
    <property type="entry name" value="Magnesium transport protein CorA, transmembrane region"/>
    <property type="match status" value="1"/>
</dbReference>
<evidence type="ECO:0000256" key="5">
    <source>
        <dbReference type="ARBA" id="ARBA00023136"/>
    </source>
</evidence>
<dbReference type="GO" id="GO:0015095">
    <property type="term" value="F:magnesium ion transmembrane transporter activity"/>
    <property type="evidence" value="ECO:0007669"/>
    <property type="project" value="InterPro"/>
</dbReference>
<evidence type="ECO:0000313" key="8">
    <source>
        <dbReference type="EMBL" id="TGZ76971.1"/>
    </source>
</evidence>
<feature type="compositionally biased region" description="Basic and acidic residues" evidence="6">
    <location>
        <begin position="231"/>
        <end position="249"/>
    </location>
</feature>
<organism evidence="8 9">
    <name type="scientific">Ascodesmis nigricans</name>
    <dbReference type="NCBI Taxonomy" id="341454"/>
    <lineage>
        <taxon>Eukaryota</taxon>
        <taxon>Fungi</taxon>
        <taxon>Dikarya</taxon>
        <taxon>Ascomycota</taxon>
        <taxon>Pezizomycotina</taxon>
        <taxon>Pezizomycetes</taxon>
        <taxon>Pezizales</taxon>
        <taxon>Ascodesmidaceae</taxon>
        <taxon>Ascodesmis</taxon>
    </lineage>
</organism>
<dbReference type="PANTHER" id="PTHR21535:SF51">
    <property type="entry name" value="MANGANESE RESISTANCE PROTEIN MNR2"/>
    <property type="match status" value="1"/>
</dbReference>